<reference evidence="2" key="2">
    <citation type="journal article" date="2024" name="Plant">
        <title>Genomic evolution and insights into agronomic trait innovations of Sesamum species.</title>
        <authorList>
            <person name="Miao H."/>
            <person name="Wang L."/>
            <person name="Qu L."/>
            <person name="Liu H."/>
            <person name="Sun Y."/>
            <person name="Le M."/>
            <person name="Wang Q."/>
            <person name="Wei S."/>
            <person name="Zheng Y."/>
            <person name="Lin W."/>
            <person name="Duan Y."/>
            <person name="Cao H."/>
            <person name="Xiong S."/>
            <person name="Wang X."/>
            <person name="Wei L."/>
            <person name="Li C."/>
            <person name="Ma Q."/>
            <person name="Ju M."/>
            <person name="Zhao R."/>
            <person name="Li G."/>
            <person name="Mu C."/>
            <person name="Tian Q."/>
            <person name="Mei H."/>
            <person name="Zhang T."/>
            <person name="Gao T."/>
            <person name="Zhang H."/>
        </authorList>
    </citation>
    <scope>NUCLEOTIDE SEQUENCE</scope>
    <source>
        <strain evidence="2">G02</strain>
    </source>
</reference>
<organism evidence="2">
    <name type="scientific">Sesamum radiatum</name>
    <name type="common">Black benniseed</name>
    <dbReference type="NCBI Taxonomy" id="300843"/>
    <lineage>
        <taxon>Eukaryota</taxon>
        <taxon>Viridiplantae</taxon>
        <taxon>Streptophyta</taxon>
        <taxon>Embryophyta</taxon>
        <taxon>Tracheophyta</taxon>
        <taxon>Spermatophyta</taxon>
        <taxon>Magnoliopsida</taxon>
        <taxon>eudicotyledons</taxon>
        <taxon>Gunneridae</taxon>
        <taxon>Pentapetalae</taxon>
        <taxon>asterids</taxon>
        <taxon>lamiids</taxon>
        <taxon>Lamiales</taxon>
        <taxon>Pedaliaceae</taxon>
        <taxon>Sesamum</taxon>
    </lineage>
</organism>
<dbReference type="AlphaFoldDB" id="A0AAW2QG51"/>
<name>A0AAW2QG51_SESRA</name>
<dbReference type="PROSITE" id="PS50878">
    <property type="entry name" value="RT_POL"/>
    <property type="match status" value="1"/>
</dbReference>
<comment type="caution">
    <text evidence="2">The sequence shown here is derived from an EMBL/GenBank/DDBJ whole genome shotgun (WGS) entry which is preliminary data.</text>
</comment>
<dbReference type="InterPro" id="IPR043502">
    <property type="entry name" value="DNA/RNA_pol_sf"/>
</dbReference>
<evidence type="ECO:0000259" key="1">
    <source>
        <dbReference type="PROSITE" id="PS50878"/>
    </source>
</evidence>
<dbReference type="CDD" id="cd01650">
    <property type="entry name" value="RT_nLTR_like"/>
    <property type="match status" value="1"/>
</dbReference>
<dbReference type="PANTHER" id="PTHR46890:SF48">
    <property type="entry name" value="RNA-DIRECTED DNA POLYMERASE"/>
    <property type="match status" value="1"/>
</dbReference>
<sequence>MEGNQEITNPDQIRDSTASHFQNLLSGHVTQSGTHDFPFQFSKTPTEVGHNICSIPSEEDMKDIVFSIDKESMAGPEGFSSAFYQACWEFISRDIYDAARDFFRGTPMPRSFSATTIVLIPKVDSPQTWNDFRPISLCNVTNKILSKLLYMKISQALPDLISPSQCGFVPGRLICDNILMVQEMIHHLDLKYKNNNLIIKLDMSKAYDRVNWAFLFIVMQKMGFPPKFLTLIKHAIQNCWFTVLVNEEATGFFKSTQGLRKGDPISPALFILAAEAFSKGMDFLYILTHICSTRPNMQSSSHTSHM</sequence>
<reference evidence="2" key="1">
    <citation type="submission" date="2020-06" db="EMBL/GenBank/DDBJ databases">
        <authorList>
            <person name="Li T."/>
            <person name="Hu X."/>
            <person name="Zhang T."/>
            <person name="Song X."/>
            <person name="Zhang H."/>
            <person name="Dai N."/>
            <person name="Sheng W."/>
            <person name="Hou X."/>
            <person name="Wei L."/>
        </authorList>
    </citation>
    <scope>NUCLEOTIDE SEQUENCE</scope>
    <source>
        <strain evidence="2">G02</strain>
        <tissue evidence="2">Leaf</tissue>
    </source>
</reference>
<dbReference type="InterPro" id="IPR000477">
    <property type="entry name" value="RT_dom"/>
</dbReference>
<dbReference type="InterPro" id="IPR052343">
    <property type="entry name" value="Retrotransposon-Effector_Assoc"/>
</dbReference>
<dbReference type="PANTHER" id="PTHR46890">
    <property type="entry name" value="NON-LTR RETROLELEMENT REVERSE TRANSCRIPTASE-LIKE PROTEIN-RELATED"/>
    <property type="match status" value="1"/>
</dbReference>
<proteinExistence type="predicted"/>
<dbReference type="Pfam" id="PF00078">
    <property type="entry name" value="RVT_1"/>
    <property type="match status" value="1"/>
</dbReference>
<protein>
    <recommendedName>
        <fullName evidence="1">Reverse transcriptase domain-containing protein</fullName>
    </recommendedName>
</protein>
<gene>
    <name evidence="2" type="ORF">Sradi_3569900</name>
</gene>
<dbReference type="SUPFAM" id="SSF56672">
    <property type="entry name" value="DNA/RNA polymerases"/>
    <property type="match status" value="1"/>
</dbReference>
<accession>A0AAW2QG51</accession>
<dbReference type="EMBL" id="JACGWJ010000015">
    <property type="protein sequence ID" value="KAL0366798.1"/>
    <property type="molecule type" value="Genomic_DNA"/>
</dbReference>
<feature type="domain" description="Reverse transcriptase" evidence="1">
    <location>
        <begin position="101"/>
        <end position="306"/>
    </location>
</feature>
<evidence type="ECO:0000313" key="2">
    <source>
        <dbReference type="EMBL" id="KAL0366798.1"/>
    </source>
</evidence>